<evidence type="ECO:0000313" key="10">
    <source>
        <dbReference type="Proteomes" id="UP000268016"/>
    </source>
</evidence>
<evidence type="ECO:0000313" key="9">
    <source>
        <dbReference type="EMBL" id="ROT99114.1"/>
    </source>
</evidence>
<dbReference type="NCBIfam" id="TIGR02432">
    <property type="entry name" value="lysidine_TilS_N"/>
    <property type="match status" value="1"/>
</dbReference>
<keyword evidence="6" id="KW-0963">Cytoplasm</keyword>
<dbReference type="OrthoDB" id="9807403at2"/>
<evidence type="ECO:0000256" key="5">
    <source>
        <dbReference type="ARBA" id="ARBA00048539"/>
    </source>
</evidence>
<comment type="subcellular location">
    <subcellularLocation>
        <location evidence="6">Cytoplasm</location>
    </subcellularLocation>
</comment>
<dbReference type="EMBL" id="RDRB01000008">
    <property type="protein sequence ID" value="ROT99114.1"/>
    <property type="molecule type" value="Genomic_DNA"/>
</dbReference>
<dbReference type="SUPFAM" id="SSF52402">
    <property type="entry name" value="Adenine nucleotide alpha hydrolases-like"/>
    <property type="match status" value="1"/>
</dbReference>
<evidence type="ECO:0000256" key="6">
    <source>
        <dbReference type="HAMAP-Rule" id="MF_01161"/>
    </source>
</evidence>
<dbReference type="CDD" id="cd01992">
    <property type="entry name" value="TilS_N"/>
    <property type="match status" value="1"/>
</dbReference>
<comment type="function">
    <text evidence="6">Ligates lysine onto the cytidine present at position 34 of the AUA codon-specific tRNA(Ile) that contains the anticodon CAU, in an ATP-dependent manner. Cytidine is converted to lysidine, thus changing the amino acid specificity of the tRNA from methionine to isoleucine.</text>
</comment>
<evidence type="ECO:0000256" key="3">
    <source>
        <dbReference type="ARBA" id="ARBA00022741"/>
    </source>
</evidence>
<evidence type="ECO:0000256" key="7">
    <source>
        <dbReference type="SAM" id="Coils"/>
    </source>
</evidence>
<dbReference type="GO" id="GO:0005524">
    <property type="term" value="F:ATP binding"/>
    <property type="evidence" value="ECO:0007669"/>
    <property type="project" value="UniProtKB-UniRule"/>
</dbReference>
<dbReference type="HAMAP" id="MF_01161">
    <property type="entry name" value="tRNA_Ile_lys_synt"/>
    <property type="match status" value="1"/>
</dbReference>
<dbReference type="InterPro" id="IPR014729">
    <property type="entry name" value="Rossmann-like_a/b/a_fold"/>
</dbReference>
<evidence type="ECO:0000259" key="8">
    <source>
        <dbReference type="Pfam" id="PF01171"/>
    </source>
</evidence>
<dbReference type="AlphaFoldDB" id="A0A3N2QV59"/>
<dbReference type="PANTHER" id="PTHR43033">
    <property type="entry name" value="TRNA(ILE)-LYSIDINE SYNTHASE-RELATED"/>
    <property type="match status" value="1"/>
</dbReference>
<gene>
    <name evidence="6 9" type="primary">tilS</name>
    <name evidence="9" type="ORF">EAT49_15085</name>
</gene>
<dbReference type="PANTHER" id="PTHR43033:SF1">
    <property type="entry name" value="TRNA(ILE)-LYSIDINE SYNTHASE-RELATED"/>
    <property type="match status" value="1"/>
</dbReference>
<feature type="binding site" evidence="6">
    <location>
        <begin position="18"/>
        <end position="23"/>
    </location>
    <ligand>
        <name>ATP</name>
        <dbReference type="ChEBI" id="CHEBI:30616"/>
    </ligand>
</feature>
<evidence type="ECO:0000256" key="2">
    <source>
        <dbReference type="ARBA" id="ARBA00022694"/>
    </source>
</evidence>
<dbReference type="InterPro" id="IPR011063">
    <property type="entry name" value="TilS/TtcA_N"/>
</dbReference>
<dbReference type="InterPro" id="IPR012094">
    <property type="entry name" value="tRNA_Ile_lys_synt"/>
</dbReference>
<proteinExistence type="inferred from homology"/>
<comment type="similarity">
    <text evidence="6">Belongs to the tRNA(Ile)-lysidine synthase family.</text>
</comment>
<dbReference type="InterPro" id="IPR012795">
    <property type="entry name" value="tRNA_Ile_lys_synt_N"/>
</dbReference>
<evidence type="ECO:0000256" key="1">
    <source>
        <dbReference type="ARBA" id="ARBA00022598"/>
    </source>
</evidence>
<dbReference type="Gene3D" id="3.40.50.620">
    <property type="entry name" value="HUPs"/>
    <property type="match status" value="1"/>
</dbReference>
<comment type="catalytic activity">
    <reaction evidence="5 6">
        <text>cytidine(34) in tRNA(Ile2) + L-lysine + ATP = lysidine(34) in tRNA(Ile2) + AMP + diphosphate + H(+)</text>
        <dbReference type="Rhea" id="RHEA:43744"/>
        <dbReference type="Rhea" id="RHEA-COMP:10625"/>
        <dbReference type="Rhea" id="RHEA-COMP:10670"/>
        <dbReference type="ChEBI" id="CHEBI:15378"/>
        <dbReference type="ChEBI" id="CHEBI:30616"/>
        <dbReference type="ChEBI" id="CHEBI:32551"/>
        <dbReference type="ChEBI" id="CHEBI:33019"/>
        <dbReference type="ChEBI" id="CHEBI:82748"/>
        <dbReference type="ChEBI" id="CHEBI:83665"/>
        <dbReference type="ChEBI" id="CHEBI:456215"/>
        <dbReference type="EC" id="6.3.4.19"/>
    </reaction>
</comment>
<sequence>MGALVGPDFPADLGLAVSGGGDSMAMLHLAAPWARVMGIRLRVATVDHGLRAEAAAEAALVADEARGLGLPHDVLRWTWDGQGNLMDAARRARLGLLGRWIGPGGHLAFAHTGDDLAETFLLRLKRGSGVEGLSAMAGRQPVGDWVQLRPLLDVSRADLRHYLRNLRIPFAEDPTNEDPAFDRARIRRLLDALDAEGLTRDTLAATARRLSRAREALEARAEDVARRAVLRDMPEGTVALDRDAFAAGEPDTRLRLFAAALQFVARADYRPRATALEDALDRLLAGGTVTLHGCMAVARGARLTLFRELEAVAGEAAPADGNALWDDQWTHGPSGNRHLQVRALGPRGLALIPDADRRGLPAALWHGRPALWDEGRLVAAPDLGHGPAIRRARRPPAAGTLAARLFSH</sequence>
<organism evidence="9 10">
    <name type="scientific">Histidinibacterium lentulum</name>
    <dbReference type="NCBI Taxonomy" id="2480588"/>
    <lineage>
        <taxon>Bacteria</taxon>
        <taxon>Pseudomonadati</taxon>
        <taxon>Pseudomonadota</taxon>
        <taxon>Alphaproteobacteria</taxon>
        <taxon>Rhodobacterales</taxon>
        <taxon>Paracoccaceae</taxon>
        <taxon>Histidinibacterium</taxon>
    </lineage>
</organism>
<evidence type="ECO:0000256" key="4">
    <source>
        <dbReference type="ARBA" id="ARBA00022840"/>
    </source>
</evidence>
<accession>A0A3N2QV59</accession>
<dbReference type="GO" id="GO:0032267">
    <property type="term" value="F:tRNA(Ile)-lysidine synthase activity"/>
    <property type="evidence" value="ECO:0007669"/>
    <property type="project" value="UniProtKB-EC"/>
</dbReference>
<name>A0A3N2QV59_9RHOB</name>
<keyword evidence="4 6" id="KW-0067">ATP-binding</keyword>
<comment type="domain">
    <text evidence="6">The N-terminal region contains the highly conserved SGGXDS motif, predicted to be a P-loop motif involved in ATP binding.</text>
</comment>
<feature type="coiled-coil region" evidence="7">
    <location>
        <begin position="200"/>
        <end position="227"/>
    </location>
</feature>
<keyword evidence="3 6" id="KW-0547">Nucleotide-binding</keyword>
<dbReference type="Proteomes" id="UP000268016">
    <property type="component" value="Unassembled WGS sequence"/>
</dbReference>
<reference evidence="9 10" key="1">
    <citation type="submission" date="2018-10" db="EMBL/GenBank/DDBJ databases">
        <title>Histidinibacterium lentulum gen. nov., sp. nov., a marine bacterium from the culture broth of Picochlorum sp. 122.</title>
        <authorList>
            <person name="Wang G."/>
        </authorList>
    </citation>
    <scope>NUCLEOTIDE SEQUENCE [LARGE SCALE GENOMIC DNA]</scope>
    <source>
        <strain evidence="9 10">B17</strain>
    </source>
</reference>
<dbReference type="GO" id="GO:0006400">
    <property type="term" value="P:tRNA modification"/>
    <property type="evidence" value="ECO:0007669"/>
    <property type="project" value="UniProtKB-UniRule"/>
</dbReference>
<dbReference type="Pfam" id="PF01171">
    <property type="entry name" value="ATP_bind_3"/>
    <property type="match status" value="1"/>
</dbReference>
<dbReference type="EC" id="6.3.4.19" evidence="6"/>
<comment type="caution">
    <text evidence="9">The sequence shown here is derived from an EMBL/GenBank/DDBJ whole genome shotgun (WGS) entry which is preliminary data.</text>
</comment>
<keyword evidence="1 6" id="KW-0436">Ligase</keyword>
<dbReference type="GO" id="GO:0005737">
    <property type="term" value="C:cytoplasm"/>
    <property type="evidence" value="ECO:0007669"/>
    <property type="project" value="UniProtKB-SubCell"/>
</dbReference>
<keyword evidence="7" id="KW-0175">Coiled coil</keyword>
<protein>
    <recommendedName>
        <fullName evidence="6">tRNA(Ile)-lysidine synthase</fullName>
        <ecNumber evidence="6">6.3.4.19</ecNumber>
    </recommendedName>
    <alternativeName>
        <fullName evidence="6">tRNA(Ile)-2-lysyl-cytidine synthase</fullName>
    </alternativeName>
    <alternativeName>
        <fullName evidence="6">tRNA(Ile)-lysidine synthetase</fullName>
    </alternativeName>
</protein>
<keyword evidence="10" id="KW-1185">Reference proteome</keyword>
<keyword evidence="2 6" id="KW-0819">tRNA processing</keyword>
<feature type="domain" description="tRNA(Ile)-lysidine/2-thiocytidine synthase N-terminal" evidence="8">
    <location>
        <begin position="15"/>
        <end position="188"/>
    </location>
</feature>